<dbReference type="HOGENOM" id="CLU_091890_0_0_1"/>
<dbReference type="PANTHER" id="PTHR48243:SF1">
    <property type="entry name" value="AMINOTRANSFERASE-LIKE PLANT MOBILE DOMAIN-CONTAINING PROTEIN"/>
    <property type="match status" value="1"/>
</dbReference>
<keyword evidence="2" id="KW-1185">Reference proteome</keyword>
<dbReference type="Gramene" id="KQK96445">
    <property type="protein sequence ID" value="KQK96445"/>
    <property type="gene ID" value="SETIT_011903mg"/>
</dbReference>
<dbReference type="Proteomes" id="UP000004995">
    <property type="component" value="Unassembled WGS sequence"/>
</dbReference>
<protein>
    <submittedName>
        <fullName evidence="1">Uncharacterized protein</fullName>
    </submittedName>
</protein>
<organism evidence="1 2">
    <name type="scientific">Setaria italica</name>
    <name type="common">Foxtail millet</name>
    <name type="synonym">Panicum italicum</name>
    <dbReference type="NCBI Taxonomy" id="4555"/>
    <lineage>
        <taxon>Eukaryota</taxon>
        <taxon>Viridiplantae</taxon>
        <taxon>Streptophyta</taxon>
        <taxon>Embryophyta</taxon>
        <taxon>Tracheophyta</taxon>
        <taxon>Spermatophyta</taxon>
        <taxon>Magnoliopsida</taxon>
        <taxon>Liliopsida</taxon>
        <taxon>Poales</taxon>
        <taxon>Poaceae</taxon>
        <taxon>PACMAD clade</taxon>
        <taxon>Panicoideae</taxon>
        <taxon>Panicodae</taxon>
        <taxon>Paniceae</taxon>
        <taxon>Cenchrinae</taxon>
        <taxon>Setaria</taxon>
    </lineage>
</organism>
<name>K3YCF7_SETIT</name>
<dbReference type="EnsemblPlants" id="KQK96445">
    <property type="protein sequence ID" value="KQK96445"/>
    <property type="gene ID" value="SETIT_011903mg"/>
</dbReference>
<dbReference type="PANTHER" id="PTHR48243">
    <property type="entry name" value="AMINOTRANSFERASE-LIKE PLANT MOBILE DOMAIN-CONTAINING PROTEIN"/>
    <property type="match status" value="1"/>
</dbReference>
<evidence type="ECO:0000313" key="2">
    <source>
        <dbReference type="Proteomes" id="UP000004995"/>
    </source>
</evidence>
<dbReference type="AlphaFoldDB" id="K3YCF7"/>
<reference evidence="2" key="1">
    <citation type="journal article" date="2012" name="Nat. Biotechnol.">
        <title>Reference genome sequence of the model plant Setaria.</title>
        <authorList>
            <person name="Bennetzen J.L."/>
            <person name="Schmutz J."/>
            <person name="Wang H."/>
            <person name="Percifield R."/>
            <person name="Hawkins J."/>
            <person name="Pontaroli A.C."/>
            <person name="Estep M."/>
            <person name="Feng L."/>
            <person name="Vaughn J.N."/>
            <person name="Grimwood J."/>
            <person name="Jenkins J."/>
            <person name="Barry K."/>
            <person name="Lindquist E."/>
            <person name="Hellsten U."/>
            <person name="Deshpande S."/>
            <person name="Wang X."/>
            <person name="Wu X."/>
            <person name="Mitros T."/>
            <person name="Triplett J."/>
            <person name="Yang X."/>
            <person name="Ye C.Y."/>
            <person name="Mauro-Herrera M."/>
            <person name="Wang L."/>
            <person name="Li P."/>
            <person name="Sharma M."/>
            <person name="Sharma R."/>
            <person name="Ronald P.C."/>
            <person name="Panaud O."/>
            <person name="Kellogg E.A."/>
            <person name="Brutnell T.P."/>
            <person name="Doust A.N."/>
            <person name="Tuskan G.A."/>
            <person name="Rokhsar D."/>
            <person name="Devos K.M."/>
        </authorList>
    </citation>
    <scope>NUCLEOTIDE SEQUENCE [LARGE SCALE GENOMIC DNA]</scope>
    <source>
        <strain evidence="2">cv. Yugu1</strain>
    </source>
</reference>
<dbReference type="InParanoid" id="K3YCF7"/>
<proteinExistence type="predicted"/>
<sequence length="184" mass="21528">MQAFDSELLESTSMDVNFATVWHTIGWDNFVPIFEEVDFDKAVYNFNRHSFWTSISNKVVVGKFAPQCNDIHNRTLRLMNKWLALSLFPRKDCWELTLPLAPQEEARMSNVSGRVTRSRSRNEATTLQYQLPYWANARVSLGYQQEWQQQVDTHFDTINTTLQQSHDDLLAYFCSQGFNRHPGQ</sequence>
<accession>K3YCF7</accession>
<reference evidence="1" key="2">
    <citation type="submission" date="2018-08" db="UniProtKB">
        <authorList>
            <consortium name="EnsemblPlants"/>
        </authorList>
    </citation>
    <scope>IDENTIFICATION</scope>
    <source>
        <strain evidence="1">Yugu1</strain>
    </source>
</reference>
<evidence type="ECO:0000313" key="1">
    <source>
        <dbReference type="EnsemblPlants" id="KQK96445"/>
    </source>
</evidence>
<dbReference type="EMBL" id="AGNK02004134">
    <property type="status" value="NOT_ANNOTATED_CDS"/>
    <property type="molecule type" value="Genomic_DNA"/>
</dbReference>